<accession>A0A816LGX8</accession>
<name>A0A816LGX8_9BILA</name>
<keyword evidence="1" id="KW-1133">Transmembrane helix</keyword>
<dbReference type="AlphaFoldDB" id="A0A816LGX8"/>
<feature type="transmembrane region" description="Helical" evidence="1">
    <location>
        <begin position="296"/>
        <end position="319"/>
    </location>
</feature>
<evidence type="ECO:0000256" key="1">
    <source>
        <dbReference type="SAM" id="Phobius"/>
    </source>
</evidence>
<feature type="transmembrane region" description="Helical" evidence="1">
    <location>
        <begin position="231"/>
        <end position="251"/>
    </location>
</feature>
<feature type="transmembrane region" description="Helical" evidence="1">
    <location>
        <begin position="160"/>
        <end position="182"/>
    </location>
</feature>
<proteinExistence type="predicted"/>
<evidence type="ECO:0000313" key="3">
    <source>
        <dbReference type="Proteomes" id="UP000663824"/>
    </source>
</evidence>
<sequence>MSNTFNNSAMIVNPILSTFPADQINIQPYWIVVLGLLVSQFFQRIWHQFKHHTWFTTLEIAGLILIFQQRLSNQSTKEKWASAVTVQPNNSGGTNGGLQSDRERLQKLRSMLVVDFFDAISCFMTFGHAVWYCVIQSTCSNSSSSIATPWNCYNALGYRLFNYIFVSYFSTLLDCAYKAYVLGFSEIIKTDAKRGSFSWIMHYATLIVIALSLIFTTCILLPFVLTNLLPMLVIYIWMCIVYIVFCIYITVSGFKAYKNIKELPAKISKQDDAANKDSDQLEFCSFMFTSKEIPHVGLAMLLALVISTFPILLSILFNFSQFFYYGESYLKSINDDYISRDTSNYFNLLKSSTQQILHMVLNFL</sequence>
<protein>
    <submittedName>
        <fullName evidence="2">Uncharacterized protein</fullName>
    </submittedName>
</protein>
<feature type="transmembrane region" description="Helical" evidence="1">
    <location>
        <begin position="203"/>
        <end position="225"/>
    </location>
</feature>
<comment type="caution">
    <text evidence="2">The sequence shown here is derived from an EMBL/GenBank/DDBJ whole genome shotgun (WGS) entry which is preliminary data.</text>
</comment>
<feature type="transmembrane region" description="Helical" evidence="1">
    <location>
        <begin position="112"/>
        <end position="132"/>
    </location>
</feature>
<keyword evidence="1" id="KW-0812">Transmembrane</keyword>
<gene>
    <name evidence="2" type="ORF">MBJ925_LOCUS4541</name>
</gene>
<reference evidence="2" key="1">
    <citation type="submission" date="2021-02" db="EMBL/GenBank/DDBJ databases">
        <authorList>
            <person name="Nowell W R."/>
        </authorList>
    </citation>
    <scope>NUCLEOTIDE SEQUENCE</scope>
</reference>
<organism evidence="2 3">
    <name type="scientific">Rotaria magnacalcarata</name>
    <dbReference type="NCBI Taxonomy" id="392030"/>
    <lineage>
        <taxon>Eukaryota</taxon>
        <taxon>Metazoa</taxon>
        <taxon>Spiralia</taxon>
        <taxon>Gnathifera</taxon>
        <taxon>Rotifera</taxon>
        <taxon>Eurotatoria</taxon>
        <taxon>Bdelloidea</taxon>
        <taxon>Philodinida</taxon>
        <taxon>Philodinidae</taxon>
        <taxon>Rotaria</taxon>
    </lineage>
</organism>
<keyword evidence="1" id="KW-0472">Membrane</keyword>
<dbReference type="EMBL" id="CAJNRE010000857">
    <property type="protein sequence ID" value="CAF1932813.1"/>
    <property type="molecule type" value="Genomic_DNA"/>
</dbReference>
<evidence type="ECO:0000313" key="2">
    <source>
        <dbReference type="EMBL" id="CAF1932813.1"/>
    </source>
</evidence>
<dbReference type="Proteomes" id="UP000663824">
    <property type="component" value="Unassembled WGS sequence"/>
</dbReference>